<feature type="compositionally biased region" description="Polar residues" evidence="6">
    <location>
        <begin position="76"/>
        <end position="85"/>
    </location>
</feature>
<dbReference type="InterPro" id="IPR004254">
    <property type="entry name" value="AdipoR/HlyIII-related"/>
</dbReference>
<feature type="transmembrane region" description="Helical" evidence="7">
    <location>
        <begin position="139"/>
        <end position="158"/>
    </location>
</feature>
<feature type="transmembrane region" description="Helical" evidence="7">
    <location>
        <begin position="294"/>
        <end position="312"/>
    </location>
</feature>
<keyword evidence="9" id="KW-1185">Reference proteome</keyword>
<feature type="transmembrane region" description="Helical" evidence="7">
    <location>
        <begin position="390"/>
        <end position="409"/>
    </location>
</feature>
<feature type="transmembrane region" description="Helical" evidence="7">
    <location>
        <begin position="430"/>
        <end position="447"/>
    </location>
</feature>
<dbReference type="EMBL" id="CAWUHB010000076">
    <property type="protein sequence ID" value="CAK7233610.1"/>
    <property type="molecule type" value="Genomic_DNA"/>
</dbReference>
<comment type="caution">
    <text evidence="8">The sequence shown here is derived from an EMBL/GenBank/DDBJ whole genome shotgun (WGS) entry which is preliminary data.</text>
</comment>
<dbReference type="PANTHER" id="PTHR20855:SF52">
    <property type="entry name" value="ADIPONECTIN RECEPTOR PROTEIN"/>
    <property type="match status" value="1"/>
</dbReference>
<evidence type="ECO:0000256" key="3">
    <source>
        <dbReference type="ARBA" id="ARBA00022692"/>
    </source>
</evidence>
<proteinExistence type="inferred from homology"/>
<dbReference type="PANTHER" id="PTHR20855">
    <property type="entry name" value="ADIPOR/PROGESTIN RECEPTOR-RELATED"/>
    <property type="match status" value="1"/>
</dbReference>
<comment type="subcellular location">
    <subcellularLocation>
        <location evidence="1">Membrane</location>
        <topology evidence="1">Multi-pass membrane protein</topology>
    </subcellularLocation>
</comment>
<feature type="transmembrane region" description="Helical" evidence="7">
    <location>
        <begin position="351"/>
        <end position="370"/>
    </location>
</feature>
<evidence type="ECO:0000256" key="5">
    <source>
        <dbReference type="ARBA" id="ARBA00023136"/>
    </source>
</evidence>
<organism evidence="8 9">
    <name type="scientific">Sporothrix curviconia</name>
    <dbReference type="NCBI Taxonomy" id="1260050"/>
    <lineage>
        <taxon>Eukaryota</taxon>
        <taxon>Fungi</taxon>
        <taxon>Dikarya</taxon>
        <taxon>Ascomycota</taxon>
        <taxon>Pezizomycotina</taxon>
        <taxon>Sordariomycetes</taxon>
        <taxon>Sordariomycetidae</taxon>
        <taxon>Ophiostomatales</taxon>
        <taxon>Ophiostomataceae</taxon>
        <taxon>Sporothrix</taxon>
    </lineage>
</organism>
<evidence type="ECO:0000256" key="6">
    <source>
        <dbReference type="SAM" id="MobiDB-lite"/>
    </source>
</evidence>
<feature type="compositionally biased region" description="Basic residues" evidence="6">
    <location>
        <begin position="9"/>
        <end position="18"/>
    </location>
</feature>
<feature type="transmembrane region" description="Helical" evidence="7">
    <location>
        <begin position="318"/>
        <end position="339"/>
    </location>
</feature>
<accession>A0ABP0CPV4</accession>
<feature type="transmembrane region" description="Helical" evidence="7">
    <location>
        <begin position="254"/>
        <end position="273"/>
    </location>
</feature>
<protein>
    <submittedName>
        <fullName evidence="8">Uncharacterized protein</fullName>
    </submittedName>
</protein>
<evidence type="ECO:0000256" key="7">
    <source>
        <dbReference type="SAM" id="Phobius"/>
    </source>
</evidence>
<evidence type="ECO:0000313" key="9">
    <source>
        <dbReference type="Proteomes" id="UP001642405"/>
    </source>
</evidence>
<evidence type="ECO:0000256" key="1">
    <source>
        <dbReference type="ARBA" id="ARBA00004141"/>
    </source>
</evidence>
<evidence type="ECO:0000256" key="2">
    <source>
        <dbReference type="ARBA" id="ARBA00007018"/>
    </source>
</evidence>
<gene>
    <name evidence="8" type="ORF">SCUCBS95973_008651</name>
</gene>
<keyword evidence="4 7" id="KW-1133">Transmembrane helix</keyword>
<feature type="region of interest" description="Disordered" evidence="6">
    <location>
        <begin position="1"/>
        <end position="85"/>
    </location>
</feature>
<evidence type="ECO:0000256" key="4">
    <source>
        <dbReference type="ARBA" id="ARBA00022989"/>
    </source>
</evidence>
<dbReference type="Proteomes" id="UP001642405">
    <property type="component" value="Unassembled WGS sequence"/>
</dbReference>
<feature type="transmembrane region" description="Helical" evidence="7">
    <location>
        <begin position="164"/>
        <end position="180"/>
    </location>
</feature>
<evidence type="ECO:0000313" key="8">
    <source>
        <dbReference type="EMBL" id="CAK7233610.1"/>
    </source>
</evidence>
<name>A0ABP0CPV4_9PEZI</name>
<comment type="similarity">
    <text evidence="2">Belongs to the ADIPOR family.</text>
</comment>
<keyword evidence="3 7" id="KW-0812">Transmembrane</keyword>
<reference evidence="8 9" key="1">
    <citation type="submission" date="2024-01" db="EMBL/GenBank/DDBJ databases">
        <authorList>
            <person name="Allen C."/>
            <person name="Tagirdzhanova G."/>
        </authorList>
    </citation>
    <scope>NUCLEOTIDE SEQUENCE [LARGE SCALE GENOMIC DNA]</scope>
</reference>
<dbReference type="Pfam" id="PF03006">
    <property type="entry name" value="HlyIII"/>
    <property type="match status" value="1"/>
</dbReference>
<feature type="compositionally biased region" description="Low complexity" evidence="6">
    <location>
        <begin position="27"/>
        <end position="63"/>
    </location>
</feature>
<keyword evidence="5 7" id="KW-0472">Membrane</keyword>
<sequence>MPSKYKPAAGRRPKKTAMRRSPSVDETNTATTTSSSSSSSSSSPTSNGAGNGSAFSRRSSISSPEAKKAGGHSRHSSNVSTASSSGRPKRVAYALLSWNDLPAWRRDNAYILSGYRPTSHSYMASLGSVLGIHNESVNIWTHLGGAVVAAVLGLALYVDELPTVADVLLYVLPAWLVFHVRAGACKAASLVAALVANYLPAARVWLTWPAGLFVQAVDVASSVRQSALRAVGATDFARVHAAGAPAYDTASSTLVLSCFAAGAVACLGMSATYHALSNHSPAVARWGNKLDYSGIVFLIVGSYVPTLYYGFFCHPRWLTVYLYLIVLLGLACLTVSWLEHFRTPAWRPYRALLFVALGMSGIVPIVHSLLLLEDGATLGARYQQLNARMGLSWVMLQGLLYVFGAFLYAARWPERWGPGKFDIWGSSHQIFHVFVLLAAASHLRGVMEAYLYHHNVMGGSCPVPPL</sequence>